<comment type="caution">
    <text evidence="1">The sequence shown here is derived from an EMBL/GenBank/DDBJ whole genome shotgun (WGS) entry which is preliminary data.</text>
</comment>
<dbReference type="AlphaFoldDB" id="A0A0B4C4L6"/>
<evidence type="ECO:0000313" key="2">
    <source>
        <dbReference type="Proteomes" id="UP000031166"/>
    </source>
</evidence>
<evidence type="ECO:0000313" key="1">
    <source>
        <dbReference type="EMBL" id="KIC55979.1"/>
    </source>
</evidence>
<accession>A0A0B4C4L6</accession>
<dbReference type="EMBL" id="JWSY01000027">
    <property type="protein sequence ID" value="KIC55979.1"/>
    <property type="molecule type" value="Genomic_DNA"/>
</dbReference>
<protein>
    <submittedName>
        <fullName evidence="1">Uncharacterized protein</fullName>
    </submittedName>
</protein>
<sequence>MSSPELDRLIVEHIVDLDSAATRTGPIEQRIWAAHAEALEDWSHANGWVGDFDIEKDLTAGAAHWEVDERKQAWFGMVLSA</sequence>
<dbReference type="RefSeq" id="WP_039247716.1">
    <property type="nucleotide sequence ID" value="NZ_JWSY01000027.1"/>
</dbReference>
<proteinExistence type="predicted"/>
<reference evidence="1 2" key="1">
    <citation type="submission" date="2014-12" db="EMBL/GenBank/DDBJ databases">
        <title>Genome sequencing of Brevundimonas nasdae TPW30.</title>
        <authorList>
            <person name="Tan P.W."/>
            <person name="Chan K.-G."/>
        </authorList>
    </citation>
    <scope>NUCLEOTIDE SEQUENCE [LARGE SCALE GENOMIC DNA]</scope>
    <source>
        <strain evidence="1 2">TPW30</strain>
    </source>
</reference>
<name>A0A0B4C4L6_9CAUL</name>
<gene>
    <name evidence="1" type="ORF">RM53_14185</name>
</gene>
<organism evidence="1 2">
    <name type="scientific">Brevundimonas nasdae</name>
    <dbReference type="NCBI Taxonomy" id="172043"/>
    <lineage>
        <taxon>Bacteria</taxon>
        <taxon>Pseudomonadati</taxon>
        <taxon>Pseudomonadota</taxon>
        <taxon>Alphaproteobacteria</taxon>
        <taxon>Caulobacterales</taxon>
        <taxon>Caulobacteraceae</taxon>
        <taxon>Brevundimonas</taxon>
    </lineage>
</organism>
<dbReference type="Proteomes" id="UP000031166">
    <property type="component" value="Unassembled WGS sequence"/>
</dbReference>